<sequence>MAPLLRAVLLSLLLASTDGLRKHHRHRSASLLSSRHAHHKRSQPQADSVLAETDTEALAEQLVREAEATICTRRRNPLPPVQQLRPPRLPRWHRRRRQPPLL</sequence>
<accession>A0ABP0IHC7</accession>
<keyword evidence="4" id="KW-1185">Reference proteome</keyword>
<gene>
    <name evidence="3" type="ORF">SCF082_LOCUS6617</name>
</gene>
<protein>
    <recommendedName>
        <fullName evidence="5">Secreted protein</fullName>
    </recommendedName>
</protein>
<keyword evidence="2" id="KW-0732">Signal</keyword>
<reference evidence="3 4" key="1">
    <citation type="submission" date="2024-02" db="EMBL/GenBank/DDBJ databases">
        <authorList>
            <person name="Chen Y."/>
            <person name="Shah S."/>
            <person name="Dougan E. K."/>
            <person name="Thang M."/>
            <person name="Chan C."/>
        </authorList>
    </citation>
    <scope>NUCLEOTIDE SEQUENCE [LARGE SCALE GENOMIC DNA]</scope>
</reference>
<name>A0ABP0IHC7_9DINO</name>
<evidence type="ECO:0000256" key="2">
    <source>
        <dbReference type="SAM" id="SignalP"/>
    </source>
</evidence>
<evidence type="ECO:0000313" key="3">
    <source>
        <dbReference type="EMBL" id="CAK9000719.1"/>
    </source>
</evidence>
<evidence type="ECO:0008006" key="5">
    <source>
        <dbReference type="Google" id="ProtNLM"/>
    </source>
</evidence>
<comment type="caution">
    <text evidence="3">The sequence shown here is derived from an EMBL/GenBank/DDBJ whole genome shotgun (WGS) entry which is preliminary data.</text>
</comment>
<organism evidence="3 4">
    <name type="scientific">Durusdinium trenchii</name>
    <dbReference type="NCBI Taxonomy" id="1381693"/>
    <lineage>
        <taxon>Eukaryota</taxon>
        <taxon>Sar</taxon>
        <taxon>Alveolata</taxon>
        <taxon>Dinophyceae</taxon>
        <taxon>Suessiales</taxon>
        <taxon>Symbiodiniaceae</taxon>
        <taxon>Durusdinium</taxon>
    </lineage>
</organism>
<feature type="region of interest" description="Disordered" evidence="1">
    <location>
        <begin position="69"/>
        <end position="102"/>
    </location>
</feature>
<feature type="compositionally biased region" description="Basic residues" evidence="1">
    <location>
        <begin position="88"/>
        <end position="102"/>
    </location>
</feature>
<dbReference type="Proteomes" id="UP001642464">
    <property type="component" value="Unassembled WGS sequence"/>
</dbReference>
<evidence type="ECO:0000256" key="1">
    <source>
        <dbReference type="SAM" id="MobiDB-lite"/>
    </source>
</evidence>
<feature type="region of interest" description="Disordered" evidence="1">
    <location>
        <begin position="20"/>
        <end position="54"/>
    </location>
</feature>
<proteinExistence type="predicted"/>
<evidence type="ECO:0000313" key="4">
    <source>
        <dbReference type="Proteomes" id="UP001642464"/>
    </source>
</evidence>
<feature type="chain" id="PRO_5046651010" description="Secreted protein" evidence="2">
    <location>
        <begin position="20"/>
        <end position="102"/>
    </location>
</feature>
<dbReference type="EMBL" id="CAXAMM010003636">
    <property type="protein sequence ID" value="CAK9000719.1"/>
    <property type="molecule type" value="Genomic_DNA"/>
</dbReference>
<feature type="signal peptide" evidence="2">
    <location>
        <begin position="1"/>
        <end position="19"/>
    </location>
</feature>